<keyword evidence="1" id="KW-0472">Membrane</keyword>
<comment type="caution">
    <text evidence="2">The sequence shown here is derived from an EMBL/GenBank/DDBJ whole genome shotgun (WGS) entry which is preliminary data.</text>
</comment>
<dbReference type="OrthoDB" id="3029001at2759"/>
<proteinExistence type="predicted"/>
<protein>
    <submittedName>
        <fullName evidence="2">Uncharacterized protein</fullName>
    </submittedName>
</protein>
<feature type="transmembrane region" description="Helical" evidence="1">
    <location>
        <begin position="130"/>
        <end position="152"/>
    </location>
</feature>
<feature type="transmembrane region" description="Helical" evidence="1">
    <location>
        <begin position="324"/>
        <end position="345"/>
    </location>
</feature>
<evidence type="ECO:0000313" key="2">
    <source>
        <dbReference type="EMBL" id="KAF9443006.1"/>
    </source>
</evidence>
<name>A0A9P5X418_9AGAR</name>
<feature type="transmembrane region" description="Helical" evidence="1">
    <location>
        <begin position="39"/>
        <end position="59"/>
    </location>
</feature>
<dbReference type="EMBL" id="MU151533">
    <property type="protein sequence ID" value="KAF9443006.1"/>
    <property type="molecule type" value="Genomic_DNA"/>
</dbReference>
<dbReference type="AlphaFoldDB" id="A0A9P5X418"/>
<gene>
    <name evidence="2" type="ORF">P691DRAFT_642686</name>
</gene>
<reference evidence="2" key="1">
    <citation type="submission" date="2020-11" db="EMBL/GenBank/DDBJ databases">
        <authorList>
            <consortium name="DOE Joint Genome Institute"/>
            <person name="Ahrendt S."/>
            <person name="Riley R."/>
            <person name="Andreopoulos W."/>
            <person name="Labutti K."/>
            <person name="Pangilinan J."/>
            <person name="Ruiz-Duenas F.J."/>
            <person name="Barrasa J.M."/>
            <person name="Sanchez-Garcia M."/>
            <person name="Camarero S."/>
            <person name="Miyauchi S."/>
            <person name="Serrano A."/>
            <person name="Linde D."/>
            <person name="Babiker R."/>
            <person name="Drula E."/>
            <person name="Ayuso-Fernandez I."/>
            <person name="Pacheco R."/>
            <person name="Padilla G."/>
            <person name="Ferreira P."/>
            <person name="Barriuso J."/>
            <person name="Kellner H."/>
            <person name="Castanera R."/>
            <person name="Alfaro M."/>
            <person name="Ramirez L."/>
            <person name="Pisabarro A.G."/>
            <person name="Kuo A."/>
            <person name="Tritt A."/>
            <person name="Lipzen A."/>
            <person name="He G."/>
            <person name="Yan M."/>
            <person name="Ng V."/>
            <person name="Cullen D."/>
            <person name="Martin F."/>
            <person name="Rosso M.-N."/>
            <person name="Henrissat B."/>
            <person name="Hibbett D."/>
            <person name="Martinez A.T."/>
            <person name="Grigoriev I.V."/>
        </authorList>
    </citation>
    <scope>NUCLEOTIDE SEQUENCE</scope>
    <source>
        <strain evidence="2">MF-IS2</strain>
    </source>
</reference>
<keyword evidence="1" id="KW-0812">Transmembrane</keyword>
<dbReference type="PANTHER" id="PTHR35043:SF7">
    <property type="entry name" value="TRANSCRIPTION FACTOR DOMAIN-CONTAINING PROTEIN"/>
    <property type="match status" value="1"/>
</dbReference>
<feature type="transmembrane region" description="Helical" evidence="1">
    <location>
        <begin position="293"/>
        <end position="312"/>
    </location>
</feature>
<keyword evidence="3" id="KW-1185">Reference proteome</keyword>
<organism evidence="2 3">
    <name type="scientific">Macrolepiota fuliginosa MF-IS2</name>
    <dbReference type="NCBI Taxonomy" id="1400762"/>
    <lineage>
        <taxon>Eukaryota</taxon>
        <taxon>Fungi</taxon>
        <taxon>Dikarya</taxon>
        <taxon>Basidiomycota</taxon>
        <taxon>Agaricomycotina</taxon>
        <taxon>Agaricomycetes</taxon>
        <taxon>Agaricomycetidae</taxon>
        <taxon>Agaricales</taxon>
        <taxon>Agaricineae</taxon>
        <taxon>Agaricaceae</taxon>
        <taxon>Macrolepiota</taxon>
    </lineage>
</organism>
<feature type="non-terminal residue" evidence="2">
    <location>
        <position position="1"/>
    </location>
</feature>
<accession>A0A9P5X418</accession>
<dbReference type="PANTHER" id="PTHR35043">
    <property type="entry name" value="TRANSCRIPTION FACTOR DOMAIN-CONTAINING PROTEIN"/>
    <property type="match status" value="1"/>
</dbReference>
<evidence type="ECO:0000256" key="1">
    <source>
        <dbReference type="SAM" id="Phobius"/>
    </source>
</evidence>
<dbReference type="Proteomes" id="UP000807342">
    <property type="component" value="Unassembled WGS sequence"/>
</dbReference>
<sequence>ELVWSCLVTIFACTWVAVHPNMPRPCDSGWTVFRQRMKVMVYAVLGPEFVTMWALRQRIGAAGHVKGYNEMFWRCWTLAHGFLLEMEGLVLYKDGIRSRIIKKISDLPERFDIGEEEITDKSKGDFLTKLLIVFQTSWFIFQCVARWSVGLLVTELEVVTLAFAFLNIITYALWWNKPQNMRVGIAMHVHTPAPPREGRGSFEEEPKTRVGSGKVIERPEGRVVFFPDAVHSKTPQFLPPDWREMDASDWFFFIARPIEPLLSMFFDTSHDSAICPSPMLYASKDGLRSWKSYFPFCIIATIFGCLHLIPVWTSTFPSYQEMILWQVAAFVVTIQPALILCVRVFTEVKDSPVVGSVFWLVTIVGGLGYVIARVILIVLAVTSLRSLPPGAYRNVAWTTFLPHI</sequence>
<evidence type="ECO:0000313" key="3">
    <source>
        <dbReference type="Proteomes" id="UP000807342"/>
    </source>
</evidence>
<feature type="transmembrane region" description="Helical" evidence="1">
    <location>
        <begin position="357"/>
        <end position="381"/>
    </location>
</feature>
<keyword evidence="1" id="KW-1133">Transmembrane helix</keyword>
<feature type="non-terminal residue" evidence="2">
    <location>
        <position position="404"/>
    </location>
</feature>
<feature type="transmembrane region" description="Helical" evidence="1">
    <location>
        <begin position="158"/>
        <end position="175"/>
    </location>
</feature>